<protein>
    <submittedName>
        <fullName evidence="2">Uncharacterized protein</fullName>
    </submittedName>
</protein>
<evidence type="ECO:0000313" key="3">
    <source>
        <dbReference type="Proteomes" id="UP000769528"/>
    </source>
</evidence>
<sequence>IFKGGVDIISSSELDPSRSIVLIVGVFTFIVSLPNLFDLMGYDLVLDLALNFDGYCLYFERSDGVSSHFTESINPSESSKSIIELELSSSDSSLLIDMPTIESKEDLVEFDPSLGSDLALFI</sequence>
<dbReference type="Proteomes" id="UP000769528">
    <property type="component" value="Unassembled WGS sequence"/>
</dbReference>
<keyword evidence="1" id="KW-0812">Transmembrane</keyword>
<keyword evidence="3" id="KW-1185">Reference proteome</keyword>
<feature type="non-terminal residue" evidence="2">
    <location>
        <position position="1"/>
    </location>
</feature>
<reference evidence="2" key="1">
    <citation type="journal article" date="2021" name="Open Biol.">
        <title>Shared evolutionary footprints suggest mitochondrial oxidative damage underlies multiple complex I losses in fungi.</title>
        <authorList>
            <person name="Schikora-Tamarit M.A."/>
            <person name="Marcet-Houben M."/>
            <person name="Nosek J."/>
            <person name="Gabaldon T."/>
        </authorList>
    </citation>
    <scope>NUCLEOTIDE SEQUENCE</scope>
    <source>
        <strain evidence="2">CBS6341</strain>
    </source>
</reference>
<gene>
    <name evidence="2" type="ORF">WICMUC_001141</name>
</gene>
<evidence type="ECO:0000313" key="2">
    <source>
        <dbReference type="EMBL" id="KAH3679261.1"/>
    </source>
</evidence>
<organism evidence="2 3">
    <name type="scientific">Wickerhamomyces mucosus</name>
    <dbReference type="NCBI Taxonomy" id="1378264"/>
    <lineage>
        <taxon>Eukaryota</taxon>
        <taxon>Fungi</taxon>
        <taxon>Dikarya</taxon>
        <taxon>Ascomycota</taxon>
        <taxon>Saccharomycotina</taxon>
        <taxon>Saccharomycetes</taxon>
        <taxon>Phaffomycetales</taxon>
        <taxon>Wickerhamomycetaceae</taxon>
        <taxon>Wickerhamomyces</taxon>
    </lineage>
</organism>
<name>A0A9P8THR5_9ASCO</name>
<dbReference type="AlphaFoldDB" id="A0A9P8THR5"/>
<feature type="transmembrane region" description="Helical" evidence="1">
    <location>
        <begin position="20"/>
        <end position="37"/>
    </location>
</feature>
<proteinExistence type="predicted"/>
<evidence type="ECO:0000256" key="1">
    <source>
        <dbReference type="SAM" id="Phobius"/>
    </source>
</evidence>
<keyword evidence="1" id="KW-1133">Transmembrane helix</keyword>
<reference evidence="2" key="2">
    <citation type="submission" date="2021-01" db="EMBL/GenBank/DDBJ databases">
        <authorList>
            <person name="Schikora-Tamarit M.A."/>
        </authorList>
    </citation>
    <scope>NUCLEOTIDE SEQUENCE</scope>
    <source>
        <strain evidence="2">CBS6341</strain>
    </source>
</reference>
<dbReference type="EMBL" id="JAEUBF010000346">
    <property type="protein sequence ID" value="KAH3679261.1"/>
    <property type="molecule type" value="Genomic_DNA"/>
</dbReference>
<keyword evidence="1" id="KW-0472">Membrane</keyword>
<accession>A0A9P8THR5</accession>
<comment type="caution">
    <text evidence="2">The sequence shown here is derived from an EMBL/GenBank/DDBJ whole genome shotgun (WGS) entry which is preliminary data.</text>
</comment>